<evidence type="ECO:0000256" key="1">
    <source>
        <dbReference type="SAM" id="Phobius"/>
    </source>
</evidence>
<dbReference type="OrthoDB" id="9891988at2"/>
<protein>
    <submittedName>
        <fullName evidence="2">Uncharacterized protein</fullName>
    </submittedName>
</protein>
<dbReference type="AlphaFoldDB" id="A0A517VGT7"/>
<sequence length="144" mass="15780">MSEQNLDSDFQQKSSLPVDFLRLLMVLALILLAGALSQYWQGAIICVGASVGMFLAERSGSSRRREFLFLLGIPLLSYWLVLMSSFLLHSDSVTAGQISLWAVIGLCTGIVPAALSVVVLCIASALIDKLTGLRLLKYNWNHNH</sequence>
<dbReference type="Proteomes" id="UP000316855">
    <property type="component" value="Chromosome"/>
</dbReference>
<dbReference type="EMBL" id="CP036343">
    <property type="protein sequence ID" value="QDT92157.1"/>
    <property type="molecule type" value="Genomic_DNA"/>
</dbReference>
<dbReference type="RefSeq" id="WP_145229607.1">
    <property type="nucleotide sequence ID" value="NZ_CP036343.1"/>
</dbReference>
<feature type="transmembrane region" description="Helical" evidence="1">
    <location>
        <begin position="68"/>
        <end position="88"/>
    </location>
</feature>
<organism evidence="2 3">
    <name type="scientific">Gimesia algae</name>
    <dbReference type="NCBI Taxonomy" id="2527971"/>
    <lineage>
        <taxon>Bacteria</taxon>
        <taxon>Pseudomonadati</taxon>
        <taxon>Planctomycetota</taxon>
        <taxon>Planctomycetia</taxon>
        <taxon>Planctomycetales</taxon>
        <taxon>Planctomycetaceae</taxon>
        <taxon>Gimesia</taxon>
    </lineage>
</organism>
<reference evidence="2 3" key="1">
    <citation type="submission" date="2019-02" db="EMBL/GenBank/DDBJ databases">
        <title>Deep-cultivation of Planctomycetes and their phenomic and genomic characterization uncovers novel biology.</title>
        <authorList>
            <person name="Wiegand S."/>
            <person name="Jogler M."/>
            <person name="Boedeker C."/>
            <person name="Pinto D."/>
            <person name="Vollmers J."/>
            <person name="Rivas-Marin E."/>
            <person name="Kohn T."/>
            <person name="Peeters S.H."/>
            <person name="Heuer A."/>
            <person name="Rast P."/>
            <person name="Oberbeckmann S."/>
            <person name="Bunk B."/>
            <person name="Jeske O."/>
            <person name="Meyerdierks A."/>
            <person name="Storesund J.E."/>
            <person name="Kallscheuer N."/>
            <person name="Luecker S."/>
            <person name="Lage O.M."/>
            <person name="Pohl T."/>
            <person name="Merkel B.J."/>
            <person name="Hornburger P."/>
            <person name="Mueller R.-W."/>
            <person name="Bruemmer F."/>
            <person name="Labrenz M."/>
            <person name="Spormann A.M."/>
            <person name="Op den Camp H."/>
            <person name="Overmann J."/>
            <person name="Amann R."/>
            <person name="Jetten M.S.M."/>
            <person name="Mascher T."/>
            <person name="Medema M.H."/>
            <person name="Devos D.P."/>
            <person name="Kaster A.-K."/>
            <person name="Ovreas L."/>
            <person name="Rohde M."/>
            <person name="Galperin M.Y."/>
            <person name="Jogler C."/>
        </authorList>
    </citation>
    <scope>NUCLEOTIDE SEQUENCE [LARGE SCALE GENOMIC DNA]</scope>
    <source>
        <strain evidence="2 3">Pan161</strain>
    </source>
</reference>
<evidence type="ECO:0000313" key="3">
    <source>
        <dbReference type="Proteomes" id="UP000316855"/>
    </source>
</evidence>
<gene>
    <name evidence="2" type="ORF">Pan161_38230</name>
</gene>
<dbReference type="KEGG" id="gax:Pan161_38230"/>
<keyword evidence="1" id="KW-0812">Transmembrane</keyword>
<name>A0A517VGT7_9PLAN</name>
<keyword evidence="1" id="KW-1133">Transmembrane helix</keyword>
<feature type="transmembrane region" description="Helical" evidence="1">
    <location>
        <begin position="100"/>
        <end position="127"/>
    </location>
</feature>
<accession>A0A517VGT7</accession>
<keyword evidence="1" id="KW-0472">Membrane</keyword>
<keyword evidence="3" id="KW-1185">Reference proteome</keyword>
<evidence type="ECO:0000313" key="2">
    <source>
        <dbReference type="EMBL" id="QDT92157.1"/>
    </source>
</evidence>
<proteinExistence type="predicted"/>